<keyword evidence="11" id="KW-1185">Reference proteome</keyword>
<dbReference type="InterPro" id="IPR028565">
    <property type="entry name" value="MHD"/>
</dbReference>
<comment type="subunit">
    <text evidence="2">Probably part of the adaptor protein complex 5 (AP-5) a tetramer composed of AP5B1, AP5M1, AP5S1 and AP5Z1.</text>
</comment>
<dbReference type="Gene3D" id="2.60.40.1170">
    <property type="entry name" value="Mu homology domain, subdomain B"/>
    <property type="match status" value="2"/>
</dbReference>
<comment type="caution">
    <text evidence="10">The sequence shown here is derived from an EMBL/GenBank/DDBJ whole genome shotgun (WGS) entry which is preliminary data.</text>
</comment>
<dbReference type="GO" id="GO:0005764">
    <property type="term" value="C:lysosome"/>
    <property type="evidence" value="ECO:0007669"/>
    <property type="project" value="TreeGrafter"/>
</dbReference>
<dbReference type="InterPro" id="IPR036168">
    <property type="entry name" value="AP2_Mu_C_sf"/>
</dbReference>
<dbReference type="GO" id="GO:0005829">
    <property type="term" value="C:cytosol"/>
    <property type="evidence" value="ECO:0007669"/>
    <property type="project" value="TreeGrafter"/>
</dbReference>
<evidence type="ECO:0000256" key="4">
    <source>
        <dbReference type="ARBA" id="ARBA00022448"/>
    </source>
</evidence>
<accession>A0AAN9VN02</accession>
<dbReference type="SUPFAM" id="SSF49447">
    <property type="entry name" value="Second domain of Mu2 adaptin subunit (ap50) of ap2 adaptor"/>
    <property type="match status" value="1"/>
</dbReference>
<evidence type="ECO:0000313" key="10">
    <source>
        <dbReference type="EMBL" id="KAK7868015.1"/>
    </source>
</evidence>
<dbReference type="GO" id="GO:0005770">
    <property type="term" value="C:late endosome"/>
    <property type="evidence" value="ECO:0007669"/>
    <property type="project" value="TreeGrafter"/>
</dbReference>
<feature type="domain" description="MHD" evidence="9">
    <location>
        <begin position="202"/>
        <end position="471"/>
    </location>
</feature>
<name>A0AAN9VN02_9ORTH</name>
<comment type="similarity">
    <text evidence="1">Belongs to the adaptor complexes medium subunit family.</text>
</comment>
<dbReference type="InterPro" id="IPR039591">
    <property type="entry name" value="AP5M1"/>
</dbReference>
<dbReference type="PANTHER" id="PTHR16082">
    <property type="entry name" value="AP-5 COMPLEX SUBUNIT MU-1"/>
    <property type="match status" value="1"/>
</dbReference>
<keyword evidence="4" id="KW-0813">Transport</keyword>
<evidence type="ECO:0000256" key="5">
    <source>
        <dbReference type="ARBA" id="ARBA00022927"/>
    </source>
</evidence>
<evidence type="ECO:0000259" key="9">
    <source>
        <dbReference type="PROSITE" id="PS51072"/>
    </source>
</evidence>
<dbReference type="Pfam" id="PF00928">
    <property type="entry name" value="Adap_comp_sub"/>
    <property type="match status" value="1"/>
</dbReference>
<dbReference type="GO" id="GO:0030119">
    <property type="term" value="C:AP-type membrane coat adaptor complex"/>
    <property type="evidence" value="ECO:0007669"/>
    <property type="project" value="TreeGrafter"/>
</dbReference>
<evidence type="ECO:0000256" key="3">
    <source>
        <dbReference type="ARBA" id="ARBA00021851"/>
    </source>
</evidence>
<evidence type="ECO:0000256" key="1">
    <source>
        <dbReference type="ARBA" id="ARBA00005324"/>
    </source>
</evidence>
<dbReference type="EMBL" id="JAZDUA010000102">
    <property type="protein sequence ID" value="KAK7868015.1"/>
    <property type="molecule type" value="Genomic_DNA"/>
</dbReference>
<keyword evidence="6" id="KW-0472">Membrane</keyword>
<sequence length="494" mass="55776">MSIRAVYIIPSEDAEIPIFCKYFPSVEVRCKSRFGQFYVKIPSEREFVKLLFIETGIKNGDVFVEERDNCEKEFSNPAFQLKTDFGILWPVIKIQHKKLIYCAITFEENFKINQQSGSMKLAFMASVTTCLEALNGLSQHVDNCTTSQEKIDRVELLRYVNCAFPYGRPVCCNPSVALNFSSTSWKGKVKQPAWNPLQYRGKSQVIFSIKEEIRCIQCNQSKNANPIDICGTVTCTSDVEGVSPEISVVLTNLHENKCGLLVNACVTSVETISASSTRLRFHPIKSQNLCLYKMKTVFPPPIIATFCMKVKEDIADITFKLKLQSGVRNGFQKLEAHIPLNCLITAVKPKCSQGSLTVASKNKLIWNIGTKLPSKTLEATLHAKAKLKRVLEKSSEQTITDSYFVDKEKQIVNANALSETVKTEYATVIFKILDYVYSGFKIDPQFVIVSTSSKVNRSVSCECYSGVYKIWNENTENVIDDLLEEQFERVLECN</sequence>
<evidence type="ECO:0000256" key="2">
    <source>
        <dbReference type="ARBA" id="ARBA00011174"/>
    </source>
</evidence>
<dbReference type="PANTHER" id="PTHR16082:SF2">
    <property type="entry name" value="AP-5 COMPLEX SUBUNIT MU-1"/>
    <property type="match status" value="1"/>
</dbReference>
<organism evidence="10 11">
    <name type="scientific">Gryllus longicercus</name>
    <dbReference type="NCBI Taxonomy" id="2509291"/>
    <lineage>
        <taxon>Eukaryota</taxon>
        <taxon>Metazoa</taxon>
        <taxon>Ecdysozoa</taxon>
        <taxon>Arthropoda</taxon>
        <taxon>Hexapoda</taxon>
        <taxon>Insecta</taxon>
        <taxon>Pterygota</taxon>
        <taxon>Neoptera</taxon>
        <taxon>Polyneoptera</taxon>
        <taxon>Orthoptera</taxon>
        <taxon>Ensifera</taxon>
        <taxon>Gryllidea</taxon>
        <taxon>Grylloidea</taxon>
        <taxon>Gryllidae</taxon>
        <taxon>Gryllinae</taxon>
        <taxon>Gryllus</taxon>
    </lineage>
</organism>
<gene>
    <name evidence="10" type="ORF">R5R35_010189</name>
</gene>
<comment type="subcellular location">
    <subcellularLocation>
        <location evidence="7">Endomembrane system</location>
        <topology evidence="7">Peripheral membrane protein</topology>
        <orientation evidence="7">Cytoplasmic side</orientation>
    </subcellularLocation>
</comment>
<evidence type="ECO:0000256" key="7">
    <source>
        <dbReference type="ARBA" id="ARBA00029433"/>
    </source>
</evidence>
<dbReference type="GO" id="GO:0016197">
    <property type="term" value="P:endosomal transport"/>
    <property type="evidence" value="ECO:0007669"/>
    <property type="project" value="TreeGrafter"/>
</dbReference>
<dbReference type="AlphaFoldDB" id="A0AAN9VN02"/>
<dbReference type="PROSITE" id="PS51072">
    <property type="entry name" value="MHD"/>
    <property type="match status" value="1"/>
</dbReference>
<reference evidence="10 11" key="1">
    <citation type="submission" date="2024-03" db="EMBL/GenBank/DDBJ databases">
        <title>The genome assembly and annotation of the cricket Gryllus longicercus Weissman &amp; Gray.</title>
        <authorList>
            <person name="Szrajer S."/>
            <person name="Gray D."/>
            <person name="Ylla G."/>
        </authorList>
    </citation>
    <scope>NUCLEOTIDE SEQUENCE [LARGE SCALE GENOMIC DNA]</scope>
    <source>
        <strain evidence="10">DAG 2021-001</strain>
        <tissue evidence="10">Whole body minus gut</tissue>
    </source>
</reference>
<dbReference type="GO" id="GO:0015031">
    <property type="term" value="P:protein transport"/>
    <property type="evidence" value="ECO:0007669"/>
    <property type="project" value="UniProtKB-KW"/>
</dbReference>
<keyword evidence="5" id="KW-0653">Protein transport</keyword>
<proteinExistence type="inferred from homology"/>
<protein>
    <recommendedName>
        <fullName evidence="3">AP-5 complex subunit mu-1</fullName>
    </recommendedName>
    <alternativeName>
        <fullName evidence="8">Adaptor-related protein complex 5 subunit mu-1</fullName>
    </alternativeName>
</protein>
<evidence type="ECO:0000256" key="8">
    <source>
        <dbReference type="ARBA" id="ARBA00030827"/>
    </source>
</evidence>
<evidence type="ECO:0000313" key="11">
    <source>
        <dbReference type="Proteomes" id="UP001378592"/>
    </source>
</evidence>
<evidence type="ECO:0000256" key="6">
    <source>
        <dbReference type="ARBA" id="ARBA00023136"/>
    </source>
</evidence>
<dbReference type="Proteomes" id="UP001378592">
    <property type="component" value="Unassembled WGS sequence"/>
</dbReference>